<protein>
    <submittedName>
        <fullName evidence="5">Acetylornithine deacetylase/Succinyl-diaminopimelate desuccinylase</fullName>
    </submittedName>
</protein>
<dbReference type="NCBIfam" id="NF006579">
    <property type="entry name" value="PRK09104.1"/>
    <property type="match status" value="1"/>
</dbReference>
<dbReference type="Proteomes" id="UP000198908">
    <property type="component" value="Unassembled WGS sequence"/>
</dbReference>
<dbReference type="InterPro" id="IPR051458">
    <property type="entry name" value="Cyt/Met_Dipeptidase"/>
</dbReference>
<organism evidence="5 6">
    <name type="scientific">Paraburkholderia lycopersici</name>
    <dbReference type="NCBI Taxonomy" id="416944"/>
    <lineage>
        <taxon>Bacteria</taxon>
        <taxon>Pseudomonadati</taxon>
        <taxon>Pseudomonadota</taxon>
        <taxon>Betaproteobacteria</taxon>
        <taxon>Burkholderiales</taxon>
        <taxon>Burkholderiaceae</taxon>
        <taxon>Paraburkholderia</taxon>
    </lineage>
</organism>
<proteinExistence type="predicted"/>
<dbReference type="GO" id="GO:0046872">
    <property type="term" value="F:metal ion binding"/>
    <property type="evidence" value="ECO:0007669"/>
    <property type="project" value="UniProtKB-KW"/>
</dbReference>
<evidence type="ECO:0000259" key="4">
    <source>
        <dbReference type="Pfam" id="PF07687"/>
    </source>
</evidence>
<dbReference type="Pfam" id="PF07687">
    <property type="entry name" value="M20_dimer"/>
    <property type="match status" value="1"/>
</dbReference>
<feature type="domain" description="Peptidase M20 dimerisation" evidence="4">
    <location>
        <begin position="209"/>
        <end position="367"/>
    </location>
</feature>
<dbReference type="InterPro" id="IPR011650">
    <property type="entry name" value="Peptidase_M20_dimer"/>
</dbReference>
<name>A0A1G6PJT6_9BURK</name>
<dbReference type="PANTHER" id="PTHR43270">
    <property type="entry name" value="BETA-ALA-HIS DIPEPTIDASE"/>
    <property type="match status" value="1"/>
</dbReference>
<dbReference type="GO" id="GO:0006508">
    <property type="term" value="P:proteolysis"/>
    <property type="evidence" value="ECO:0007669"/>
    <property type="project" value="UniProtKB-KW"/>
</dbReference>
<keyword evidence="6" id="KW-1185">Reference proteome</keyword>
<dbReference type="Pfam" id="PF01546">
    <property type="entry name" value="Peptidase_M20"/>
    <property type="match status" value="1"/>
</dbReference>
<dbReference type="Gene3D" id="3.40.630.10">
    <property type="entry name" value="Zn peptidases"/>
    <property type="match status" value="1"/>
</dbReference>
<evidence type="ECO:0000313" key="6">
    <source>
        <dbReference type="Proteomes" id="UP000198908"/>
    </source>
</evidence>
<dbReference type="AlphaFoldDB" id="A0A1G6PJT6"/>
<evidence type="ECO:0000256" key="1">
    <source>
        <dbReference type="ARBA" id="ARBA00022670"/>
    </source>
</evidence>
<gene>
    <name evidence="5" type="ORF">SAMN05421548_110151</name>
</gene>
<evidence type="ECO:0000313" key="5">
    <source>
        <dbReference type="EMBL" id="SDC79625.1"/>
    </source>
</evidence>
<dbReference type="InterPro" id="IPR002933">
    <property type="entry name" value="Peptidase_M20"/>
</dbReference>
<dbReference type="GO" id="GO:0008233">
    <property type="term" value="F:peptidase activity"/>
    <property type="evidence" value="ECO:0007669"/>
    <property type="project" value="UniProtKB-KW"/>
</dbReference>
<evidence type="ECO:0000256" key="2">
    <source>
        <dbReference type="ARBA" id="ARBA00022723"/>
    </source>
</evidence>
<dbReference type="STRING" id="416944.SAMN05421548_110151"/>
<keyword evidence="2" id="KW-0479">Metal-binding</keyword>
<dbReference type="OrthoDB" id="9761532at2"/>
<dbReference type="RefSeq" id="WP_091997212.1">
    <property type="nucleotide sequence ID" value="NZ_FMYQ01000010.1"/>
</dbReference>
<accession>A0A1G6PJT6</accession>
<sequence length="474" mass="51665">MHHADEAGARSRDSEQRRALDAVFDYVDRNAQDFVSCLMAYASHPSISAQNIGIDEVAHLLKERFLAMGMTAEILPTKGNPVVLAQWNRQAGAPTVLLYGHYDVQPPEPLEAWTTPPFEPTIRDGRIFARGIGDNKGQHFAQILAIESHLKVHGKLPCNVIFMLDGEEEVGSPNLPSFVLEHRERLKADLVVTADGSVHPSGTPIVQFGVRGLLNFELHVHGAKRDVHSGNYGGVVPNPAWTLVHLLATMKNAAGEITIDGVYDRVDPPSARELEAIAALPVNVAGLCEELGMTQLDQPQERGYFERLMFHPTLTINGLHSGYGGPGMKTIIPDSAFVKCDMRLVESQTPDEVFALVVKHVARHAPSVEVVRLNSMEPSKTSIESPYTQNIVTAIERAQGKRPLLYPVVGGSLPDYVFTKTLGLPAFLIPYANSDQANHAPNENLSIDCFLKGIKTGAALLACLFDRDVVGSST</sequence>
<dbReference type="SUPFAM" id="SSF53187">
    <property type="entry name" value="Zn-dependent exopeptidases"/>
    <property type="match status" value="1"/>
</dbReference>
<keyword evidence="3" id="KW-0378">Hydrolase</keyword>
<keyword evidence="1" id="KW-0645">Protease</keyword>
<dbReference type="EMBL" id="FMYQ01000010">
    <property type="protein sequence ID" value="SDC79625.1"/>
    <property type="molecule type" value="Genomic_DNA"/>
</dbReference>
<dbReference type="PANTHER" id="PTHR43270:SF8">
    <property type="entry name" value="DI- AND TRIPEPTIDASE DUG2-RELATED"/>
    <property type="match status" value="1"/>
</dbReference>
<evidence type="ECO:0000256" key="3">
    <source>
        <dbReference type="ARBA" id="ARBA00022801"/>
    </source>
</evidence>
<reference evidence="6" key="1">
    <citation type="submission" date="2016-09" db="EMBL/GenBank/DDBJ databases">
        <authorList>
            <person name="Varghese N."/>
            <person name="Submissions S."/>
        </authorList>
    </citation>
    <scope>NUCLEOTIDE SEQUENCE [LARGE SCALE GENOMIC DNA]</scope>
    <source>
        <strain evidence="6">TNe-862</strain>
    </source>
</reference>
<dbReference type="Gene3D" id="3.30.70.360">
    <property type="match status" value="1"/>
</dbReference>